<accession>A0A7H0Y2U0</accession>
<evidence type="ECO:0000313" key="3">
    <source>
        <dbReference type="Proteomes" id="UP000516384"/>
    </source>
</evidence>
<dbReference type="RefSeq" id="WP_190297298.1">
    <property type="nucleotide sequence ID" value="NZ_CP061172.1"/>
</dbReference>
<reference evidence="2 3" key="1">
    <citation type="submission" date="2020-09" db="EMBL/GenBank/DDBJ databases">
        <title>Characterization of Paenibacillus peoriae strain ZF390 with broad-spectrum antimicrobial activity as a potential biocontrol agent.</title>
        <authorList>
            <person name="Li L."/>
            <person name="Zhao Y."/>
            <person name="Li B."/>
            <person name="Xie X."/>
        </authorList>
    </citation>
    <scope>NUCLEOTIDE SEQUENCE [LARGE SCALE GENOMIC DNA]</scope>
    <source>
        <strain evidence="2 3">ZF390</strain>
    </source>
</reference>
<gene>
    <name evidence="2" type="ORF">IAQ67_16010</name>
</gene>
<name>A0A7H0Y2U0_9BACL</name>
<evidence type="ECO:0000256" key="1">
    <source>
        <dbReference type="SAM" id="Phobius"/>
    </source>
</evidence>
<protein>
    <submittedName>
        <fullName evidence="2">Uncharacterized protein</fullName>
    </submittedName>
</protein>
<keyword evidence="1" id="KW-1133">Transmembrane helix</keyword>
<sequence length="59" mass="6580">MKKTFASFLLFVALVAVSAGVRYGIENINSDMAFTLSCFYGAVAFMFFSKIQRIINDTL</sequence>
<keyword evidence="1" id="KW-0472">Membrane</keyword>
<dbReference type="Proteomes" id="UP000516384">
    <property type="component" value="Chromosome"/>
</dbReference>
<feature type="transmembrane region" description="Helical" evidence="1">
    <location>
        <begin position="30"/>
        <end position="48"/>
    </location>
</feature>
<evidence type="ECO:0000313" key="2">
    <source>
        <dbReference type="EMBL" id="QNR65398.1"/>
    </source>
</evidence>
<organism evidence="2 3">
    <name type="scientific">Paenibacillus peoriae</name>
    <dbReference type="NCBI Taxonomy" id="59893"/>
    <lineage>
        <taxon>Bacteria</taxon>
        <taxon>Bacillati</taxon>
        <taxon>Bacillota</taxon>
        <taxon>Bacilli</taxon>
        <taxon>Bacillales</taxon>
        <taxon>Paenibacillaceae</taxon>
        <taxon>Paenibacillus</taxon>
    </lineage>
</organism>
<proteinExistence type="predicted"/>
<dbReference type="EMBL" id="CP061172">
    <property type="protein sequence ID" value="QNR65398.1"/>
    <property type="molecule type" value="Genomic_DNA"/>
</dbReference>
<dbReference type="AlphaFoldDB" id="A0A7H0Y2U0"/>
<keyword evidence="1" id="KW-0812">Transmembrane</keyword>